<dbReference type="AlphaFoldDB" id="A0A3E1Q6W7"/>
<dbReference type="OrthoDB" id="659408at2"/>
<reference evidence="1 2" key="1">
    <citation type="journal article" date="2007" name="Int. J. Syst. Evol. Microbiol.">
        <title>Marixanthomonas ophiurae gen. nov., sp. nov., a marine bacterium of the family Flavobacteriaceae isolated from a deep-sea brittle star.</title>
        <authorList>
            <person name="Romanenko L.A."/>
            <person name="Uchino M."/>
            <person name="Frolova G.M."/>
            <person name="Mikhailov V.V."/>
        </authorList>
    </citation>
    <scope>NUCLEOTIDE SEQUENCE [LARGE SCALE GENOMIC DNA]</scope>
    <source>
        <strain evidence="1 2">KMM 3046</strain>
    </source>
</reference>
<keyword evidence="1" id="KW-0378">Hydrolase</keyword>
<dbReference type="GO" id="GO:0016787">
    <property type="term" value="F:hydrolase activity"/>
    <property type="evidence" value="ECO:0007669"/>
    <property type="project" value="UniProtKB-KW"/>
</dbReference>
<name>A0A3E1Q6W7_9FLAO</name>
<protein>
    <submittedName>
        <fullName evidence="1">Alpha/beta hydrolase</fullName>
    </submittedName>
</protein>
<proteinExistence type="predicted"/>
<evidence type="ECO:0000313" key="1">
    <source>
        <dbReference type="EMBL" id="RFN57864.1"/>
    </source>
</evidence>
<sequence>MNPEITHVYFVPGMAAGKEIFKNIRLPKNRFKIHILEWLIPKKNEAIELYAKRMAERVEEANSVLVGVSFGGVVVQEMAQYLTLKNLIIISSVKSKKELPTRMKFARKTGVYKLIPTRLVLSADDLTKFSLGPRSKKRLQLYQDFLHVRDKRYLDWAIKNMVKWQREEPMEGVVHIHGDSDVVFPVKNINDCIKLEGGTHIMLLDKGKKVSEKLIEIIST</sequence>
<organism evidence="1 2">
    <name type="scientific">Marixanthomonas ophiurae</name>
    <dbReference type="NCBI Taxonomy" id="387659"/>
    <lineage>
        <taxon>Bacteria</taxon>
        <taxon>Pseudomonadati</taxon>
        <taxon>Bacteroidota</taxon>
        <taxon>Flavobacteriia</taxon>
        <taxon>Flavobacteriales</taxon>
        <taxon>Flavobacteriaceae</taxon>
        <taxon>Marixanthomonas</taxon>
    </lineage>
</organism>
<comment type="caution">
    <text evidence="1">The sequence shown here is derived from an EMBL/GenBank/DDBJ whole genome shotgun (WGS) entry which is preliminary data.</text>
</comment>
<accession>A0A3E1Q6W7</accession>
<gene>
    <name evidence="1" type="ORF">DZ858_11505</name>
</gene>
<keyword evidence="2" id="KW-1185">Reference proteome</keyword>
<dbReference type="Gene3D" id="3.40.50.1820">
    <property type="entry name" value="alpha/beta hydrolase"/>
    <property type="match status" value="1"/>
</dbReference>
<dbReference type="EMBL" id="QVID01000002">
    <property type="protein sequence ID" value="RFN57864.1"/>
    <property type="molecule type" value="Genomic_DNA"/>
</dbReference>
<evidence type="ECO:0000313" key="2">
    <source>
        <dbReference type="Proteomes" id="UP000261082"/>
    </source>
</evidence>
<dbReference type="SUPFAM" id="SSF53474">
    <property type="entry name" value="alpha/beta-Hydrolases"/>
    <property type="match status" value="1"/>
</dbReference>
<dbReference type="RefSeq" id="WP_117159813.1">
    <property type="nucleotide sequence ID" value="NZ_QVID01000002.1"/>
</dbReference>
<dbReference type="InterPro" id="IPR029058">
    <property type="entry name" value="AB_hydrolase_fold"/>
</dbReference>
<dbReference type="Proteomes" id="UP000261082">
    <property type="component" value="Unassembled WGS sequence"/>
</dbReference>